<evidence type="ECO:0000313" key="2">
    <source>
        <dbReference type="EMBL" id="PIT91017.1"/>
    </source>
</evidence>
<evidence type="ECO:0000256" key="1">
    <source>
        <dbReference type="SAM" id="Phobius"/>
    </source>
</evidence>
<dbReference type="AlphaFoldDB" id="A0A2M6WDZ0"/>
<name>A0A2M6WDZ0_9BACT</name>
<dbReference type="Proteomes" id="UP000228809">
    <property type="component" value="Unassembled WGS sequence"/>
</dbReference>
<organism evidence="2 3">
    <name type="scientific">Candidatus Kaiserbacteria bacterium CG10_big_fil_rev_8_21_14_0_10_49_17</name>
    <dbReference type="NCBI Taxonomy" id="1974609"/>
    <lineage>
        <taxon>Bacteria</taxon>
        <taxon>Candidatus Kaiseribacteriota</taxon>
    </lineage>
</organism>
<sequence length="112" mass="13110">MRDEFRAFGFGFLYWGLYAFFGYLICSAVVDERRLTAEPHYNFERWADGFALLVFYFVLSVAGVCFYLFTGPQAGWVDVLHHAVFFASLMLYFDSAVRCEKLFQKVAVYENF</sequence>
<comment type="caution">
    <text evidence="2">The sequence shown here is derived from an EMBL/GenBank/DDBJ whole genome shotgun (WGS) entry which is preliminary data.</text>
</comment>
<reference evidence="3" key="1">
    <citation type="submission" date="2017-09" db="EMBL/GenBank/DDBJ databases">
        <title>Depth-based differentiation of microbial function through sediment-hosted aquifers and enrichment of novel symbionts in the deep terrestrial subsurface.</title>
        <authorList>
            <person name="Probst A.J."/>
            <person name="Ladd B."/>
            <person name="Jarett J.K."/>
            <person name="Geller-Mcgrath D.E."/>
            <person name="Sieber C.M.K."/>
            <person name="Emerson J.B."/>
            <person name="Anantharaman K."/>
            <person name="Thomas B.C."/>
            <person name="Malmstrom R."/>
            <person name="Stieglmeier M."/>
            <person name="Klingl A."/>
            <person name="Woyke T."/>
            <person name="Ryan C.M."/>
            <person name="Banfield J.F."/>
        </authorList>
    </citation>
    <scope>NUCLEOTIDE SEQUENCE [LARGE SCALE GENOMIC DNA]</scope>
</reference>
<protein>
    <submittedName>
        <fullName evidence="2">Uncharacterized protein</fullName>
    </submittedName>
</protein>
<keyword evidence="1" id="KW-1133">Transmembrane helix</keyword>
<proteinExistence type="predicted"/>
<feature type="transmembrane region" description="Helical" evidence="1">
    <location>
        <begin position="12"/>
        <end position="30"/>
    </location>
</feature>
<dbReference type="EMBL" id="PFBJ01000013">
    <property type="protein sequence ID" value="PIT91017.1"/>
    <property type="molecule type" value="Genomic_DNA"/>
</dbReference>
<feature type="transmembrane region" description="Helical" evidence="1">
    <location>
        <begin position="50"/>
        <end position="69"/>
    </location>
</feature>
<accession>A0A2M6WDZ0</accession>
<gene>
    <name evidence="2" type="ORF">COU17_02475</name>
</gene>
<evidence type="ECO:0000313" key="3">
    <source>
        <dbReference type="Proteomes" id="UP000228809"/>
    </source>
</evidence>
<keyword evidence="1" id="KW-0812">Transmembrane</keyword>
<keyword evidence="1" id="KW-0472">Membrane</keyword>